<dbReference type="InterPro" id="IPR051919">
    <property type="entry name" value="W-dependent_AOR"/>
</dbReference>
<dbReference type="GO" id="GO:0016625">
    <property type="term" value="F:oxidoreductase activity, acting on the aldehyde or oxo group of donors, iron-sulfur protein as acceptor"/>
    <property type="evidence" value="ECO:0007669"/>
    <property type="project" value="InterPro"/>
</dbReference>
<dbReference type="EMBL" id="FNCP01000008">
    <property type="protein sequence ID" value="SDG98763.1"/>
    <property type="molecule type" value="Genomic_DNA"/>
</dbReference>
<dbReference type="Proteomes" id="UP000198656">
    <property type="component" value="Unassembled WGS sequence"/>
</dbReference>
<name>A0A1G7YQE2_9FIRM</name>
<dbReference type="GO" id="GO:0051539">
    <property type="term" value="F:4 iron, 4 sulfur cluster binding"/>
    <property type="evidence" value="ECO:0007669"/>
    <property type="project" value="UniProtKB-KW"/>
</dbReference>
<comment type="similarity">
    <text evidence="2">Belongs to the AOR/FOR family.</text>
</comment>
<dbReference type="PANTHER" id="PTHR30038">
    <property type="entry name" value="ALDEHYDE FERREDOXIN OXIDOREDUCTASE"/>
    <property type="match status" value="1"/>
</dbReference>
<evidence type="ECO:0000256" key="8">
    <source>
        <dbReference type="ARBA" id="ARBA00049934"/>
    </source>
</evidence>
<dbReference type="InterPro" id="IPR013983">
    <property type="entry name" value="Ald_Fedxn_OxRdtase_N"/>
</dbReference>
<evidence type="ECO:0000256" key="3">
    <source>
        <dbReference type="ARBA" id="ARBA00022485"/>
    </source>
</evidence>
<dbReference type="InterPro" id="IPR036021">
    <property type="entry name" value="Tungsten_al_ferr_oxy-like_C"/>
</dbReference>
<dbReference type="GO" id="GO:0009055">
    <property type="term" value="F:electron transfer activity"/>
    <property type="evidence" value="ECO:0007669"/>
    <property type="project" value="InterPro"/>
</dbReference>
<dbReference type="Pfam" id="PF01314">
    <property type="entry name" value="AFOR_C"/>
    <property type="match status" value="1"/>
</dbReference>
<dbReference type="SMART" id="SM00790">
    <property type="entry name" value="AFOR_N"/>
    <property type="match status" value="1"/>
</dbReference>
<evidence type="ECO:0000256" key="2">
    <source>
        <dbReference type="ARBA" id="ARBA00011032"/>
    </source>
</evidence>
<dbReference type="Gene3D" id="1.10.569.10">
    <property type="entry name" value="Aldehyde Ferredoxin Oxidoreductase Protein, subunit A, domain 2"/>
    <property type="match status" value="1"/>
</dbReference>
<evidence type="ECO:0000256" key="4">
    <source>
        <dbReference type="ARBA" id="ARBA00022723"/>
    </source>
</evidence>
<gene>
    <name evidence="10" type="ORF">SAMN05443529_108128</name>
</gene>
<dbReference type="Pfam" id="PF02730">
    <property type="entry name" value="AFOR_N"/>
    <property type="match status" value="1"/>
</dbReference>
<evidence type="ECO:0000256" key="1">
    <source>
        <dbReference type="ARBA" id="ARBA00001966"/>
    </source>
</evidence>
<evidence type="ECO:0000256" key="7">
    <source>
        <dbReference type="ARBA" id="ARBA00023014"/>
    </source>
</evidence>
<dbReference type="GO" id="GO:0046872">
    <property type="term" value="F:metal ion binding"/>
    <property type="evidence" value="ECO:0007669"/>
    <property type="project" value="UniProtKB-KW"/>
</dbReference>
<keyword evidence="7" id="KW-0411">Iron-sulfur</keyword>
<feature type="domain" description="Aldehyde ferredoxin oxidoreductase N-terminal" evidence="9">
    <location>
        <begin position="8"/>
        <end position="206"/>
    </location>
</feature>
<keyword evidence="3" id="KW-0004">4Fe-4S</keyword>
<dbReference type="InterPro" id="IPR001203">
    <property type="entry name" value="OxRdtase_Ald_Fedxn_C"/>
</dbReference>
<dbReference type="OrthoDB" id="9763894at2"/>
<dbReference type="SUPFAM" id="SSF56228">
    <property type="entry name" value="Aldehyde ferredoxin oxidoreductase, N-terminal domain"/>
    <property type="match status" value="1"/>
</dbReference>
<keyword evidence="11" id="KW-1185">Reference proteome</keyword>
<evidence type="ECO:0000259" key="9">
    <source>
        <dbReference type="SMART" id="SM00790"/>
    </source>
</evidence>
<protein>
    <submittedName>
        <fullName evidence="10">Aldehyde:ferredoxin oxidoreductase</fullName>
    </submittedName>
</protein>
<evidence type="ECO:0000313" key="10">
    <source>
        <dbReference type="EMBL" id="SDG98763.1"/>
    </source>
</evidence>
<reference evidence="11" key="1">
    <citation type="submission" date="2016-10" db="EMBL/GenBank/DDBJ databases">
        <authorList>
            <person name="Varghese N."/>
            <person name="Submissions S."/>
        </authorList>
    </citation>
    <scope>NUCLEOTIDE SEQUENCE [LARGE SCALE GENOMIC DNA]</scope>
    <source>
        <strain evidence="11">DSM 8344</strain>
    </source>
</reference>
<dbReference type="InterPro" id="IPR013984">
    <property type="entry name" value="Ald_Fedxn_OxRdtase_dom2"/>
</dbReference>
<keyword evidence="5" id="KW-0560">Oxidoreductase</keyword>
<dbReference type="SUPFAM" id="SSF48310">
    <property type="entry name" value="Aldehyde ferredoxin oxidoreductase, C-terminal domains"/>
    <property type="match status" value="1"/>
</dbReference>
<dbReference type="InterPro" id="IPR036503">
    <property type="entry name" value="Ald_Fedxn_OxRdtase_N_sf"/>
</dbReference>
<keyword evidence="6" id="KW-0408">Iron</keyword>
<comment type="cofactor">
    <cofactor evidence="1">
        <name>[4Fe-4S] cluster</name>
        <dbReference type="ChEBI" id="CHEBI:49883"/>
    </cofactor>
</comment>
<sequence>MLYEKIIRVLYIDLAASKIEVKKRTDLSEYLGGVGIATKLLEETVKPELPPLAPEQPIILAIGAISGIFPLVTKTVAMFLSPLTGEMGESYAGGRLALALSMAGYDAVVISGKASRPSYISIEGDTVQIKDARPIWGMDSDVVGQFLRDSEEGRGRRSILRIGPAGEKMVKFASVCVDTYRHFGRLGLGATMGSKLVKAIIVSGDNTTKIQNFKDYFRSYQEIFKSVTETDLMSKYHDLGTAINVESVSALGALPTRNLIENHFDEAEEISGEAFAEKSLVRKMACTGCPVGCIHIGQFRRKFDDGYDYESVSVAYDYELIYSLGSLLGIPKTDEVLQLIEVVEKTGMDAISAGVALAWATESLMQGIVTEEDTIVPLTFGNSENYSKAIRYLASGRNSFYAALGEGTRSAGAKFGGKDHALQVAGNEIPGYHTGYANLVGLTVGARHSHLCNAGYSVDQSLKDFDEQKAVNKLFDEELERCLLNSLVICLFARKLYNRETVLKALRAAGYPLTDDELTLIAKRIYSTKLRLKEKLGFDPRQVELPKRFFKTPSMQGILDSTMVERMISQYVEKCESLLAEKI</sequence>
<dbReference type="STRING" id="1121419.SAMN05443529_108128"/>
<dbReference type="RefSeq" id="WP_092332506.1">
    <property type="nucleotide sequence ID" value="NZ_FNCP01000008.1"/>
</dbReference>
<evidence type="ECO:0000256" key="6">
    <source>
        <dbReference type="ARBA" id="ARBA00023004"/>
    </source>
</evidence>
<accession>A0A1G7YQE2</accession>
<keyword evidence="4" id="KW-0479">Metal-binding</keyword>
<dbReference type="Gene3D" id="1.10.599.10">
    <property type="entry name" value="Aldehyde Ferredoxin Oxidoreductase Protein, subunit A, domain 3"/>
    <property type="match status" value="1"/>
</dbReference>
<dbReference type="PANTHER" id="PTHR30038:SF8">
    <property type="entry name" value="ALDEHYDE FERREDOXIN OXIDOREDUCTASE"/>
    <property type="match status" value="1"/>
</dbReference>
<dbReference type="AlphaFoldDB" id="A0A1G7YQE2"/>
<organism evidence="10 11">
    <name type="scientific">Desulfosporosinus hippei DSM 8344</name>
    <dbReference type="NCBI Taxonomy" id="1121419"/>
    <lineage>
        <taxon>Bacteria</taxon>
        <taxon>Bacillati</taxon>
        <taxon>Bacillota</taxon>
        <taxon>Clostridia</taxon>
        <taxon>Eubacteriales</taxon>
        <taxon>Desulfitobacteriaceae</taxon>
        <taxon>Desulfosporosinus</taxon>
    </lineage>
</organism>
<proteinExistence type="inferred from homology"/>
<comment type="cofactor">
    <cofactor evidence="8">
        <name>tungstopterin</name>
        <dbReference type="ChEBI" id="CHEBI:30402"/>
    </cofactor>
</comment>
<dbReference type="Gene3D" id="3.60.9.10">
    <property type="entry name" value="Aldehyde ferredoxin oxidoreductase, N-terminal domain"/>
    <property type="match status" value="1"/>
</dbReference>
<evidence type="ECO:0000313" key="11">
    <source>
        <dbReference type="Proteomes" id="UP000198656"/>
    </source>
</evidence>
<dbReference type="InterPro" id="IPR013985">
    <property type="entry name" value="Ald_Fedxn_OxRdtase_dom3"/>
</dbReference>
<evidence type="ECO:0000256" key="5">
    <source>
        <dbReference type="ARBA" id="ARBA00023002"/>
    </source>
</evidence>